<proteinExistence type="predicted"/>
<name>A0AAU7QKD0_9GAMM</name>
<feature type="signal peptide" evidence="2">
    <location>
        <begin position="1"/>
        <end position="26"/>
    </location>
</feature>
<evidence type="ECO:0000313" key="3">
    <source>
        <dbReference type="EMBL" id="XBS90114.1"/>
    </source>
</evidence>
<accession>A0AAU7QKD0</accession>
<dbReference type="SUPFAM" id="SSF82171">
    <property type="entry name" value="DPP6 N-terminal domain-like"/>
    <property type="match status" value="1"/>
</dbReference>
<dbReference type="Gene3D" id="2.120.10.30">
    <property type="entry name" value="TolB, C-terminal domain"/>
    <property type="match status" value="1"/>
</dbReference>
<dbReference type="InterPro" id="IPR011659">
    <property type="entry name" value="WD40"/>
</dbReference>
<feature type="region of interest" description="Disordered" evidence="1">
    <location>
        <begin position="317"/>
        <end position="336"/>
    </location>
</feature>
<evidence type="ECO:0000256" key="1">
    <source>
        <dbReference type="SAM" id="MobiDB-lite"/>
    </source>
</evidence>
<dbReference type="EMBL" id="CP157948">
    <property type="protein sequence ID" value="XBS90114.1"/>
    <property type="molecule type" value="Genomic_DNA"/>
</dbReference>
<feature type="compositionally biased region" description="Polar residues" evidence="1">
    <location>
        <begin position="326"/>
        <end position="336"/>
    </location>
</feature>
<evidence type="ECO:0000256" key="2">
    <source>
        <dbReference type="SAM" id="SignalP"/>
    </source>
</evidence>
<evidence type="ECO:0008006" key="4">
    <source>
        <dbReference type="Google" id="ProtNLM"/>
    </source>
</evidence>
<keyword evidence="2" id="KW-0732">Signal</keyword>
<dbReference type="Pfam" id="PF07676">
    <property type="entry name" value="PD40"/>
    <property type="match status" value="1"/>
</dbReference>
<gene>
    <name evidence="3" type="ORF">ABNK63_00290</name>
</gene>
<protein>
    <recommendedName>
        <fullName evidence="4">WD40 repeat protein</fullName>
    </recommendedName>
</protein>
<reference evidence="3" key="1">
    <citation type="submission" date="2024-06" db="EMBL/GenBank/DDBJ databases">
        <authorList>
            <person name="Sun Y."/>
        </authorList>
    </citation>
    <scope>NUCLEOTIDE SEQUENCE</scope>
    <source>
        <strain evidence="3">IGA1.0</strain>
    </source>
</reference>
<dbReference type="RefSeq" id="WP_350016331.1">
    <property type="nucleotide sequence ID" value="NZ_CP157948.1"/>
</dbReference>
<sequence>MAHRSLTLLASSLVALEIFGATAIHAASATSPSPEIFAPGAISGPSGVDCLTFAPDGNTVYFDQQARWNGFIMEAHRVGNGWSTPRIASFSGQWQDHDPAMAPDGSFLVYTSNRAAVAGGPALRGGQLWRVDRHGSGWGEPQRLPDAVNVGTSVYSPSVAANGDVYYQRRDEATHEFHLYRTAWRDGRYQAPQRLALGDPAAHELDPAVAPDQSFIVFDANYAGKDKPDRLYIAFRDGAGWGTPIDLGDAVNRYEPWGSHLGPDARTLYFTSNYTAKVSYPRTGAQARADLARMRAWDNGNDHIWKMSLAPWLDAPRSREAAASPHHSTGTSHDAT</sequence>
<feature type="chain" id="PRO_5043862732" description="WD40 repeat protein" evidence="2">
    <location>
        <begin position="27"/>
        <end position="336"/>
    </location>
</feature>
<dbReference type="InterPro" id="IPR011042">
    <property type="entry name" value="6-blade_b-propeller_TolB-like"/>
</dbReference>
<organism evidence="3">
    <name type="scientific">Rhodanobacter sp. IGA1.0</name>
    <dbReference type="NCBI Taxonomy" id="3158582"/>
    <lineage>
        <taxon>Bacteria</taxon>
        <taxon>Pseudomonadati</taxon>
        <taxon>Pseudomonadota</taxon>
        <taxon>Gammaproteobacteria</taxon>
        <taxon>Lysobacterales</taxon>
        <taxon>Rhodanobacteraceae</taxon>
        <taxon>Rhodanobacter</taxon>
    </lineage>
</organism>
<dbReference type="AlphaFoldDB" id="A0AAU7QKD0"/>